<accession>A0ACA9MKK6</accession>
<evidence type="ECO:0000313" key="2">
    <source>
        <dbReference type="Proteomes" id="UP000789366"/>
    </source>
</evidence>
<dbReference type="Proteomes" id="UP000789366">
    <property type="component" value="Unassembled WGS sequence"/>
</dbReference>
<evidence type="ECO:0000313" key="1">
    <source>
        <dbReference type="EMBL" id="CAG8598558.1"/>
    </source>
</evidence>
<protein>
    <submittedName>
        <fullName evidence="1">10763_t:CDS:1</fullName>
    </submittedName>
</protein>
<keyword evidence="2" id="KW-1185">Reference proteome</keyword>
<name>A0ACA9MKK6_9GLOM</name>
<reference evidence="1" key="1">
    <citation type="submission" date="2021-06" db="EMBL/GenBank/DDBJ databases">
        <authorList>
            <person name="Kallberg Y."/>
            <person name="Tangrot J."/>
            <person name="Rosling A."/>
        </authorList>
    </citation>
    <scope>NUCLEOTIDE SEQUENCE</scope>
    <source>
        <strain evidence="1">28 12/20/2015</strain>
    </source>
</reference>
<gene>
    <name evidence="1" type="ORF">SPELUC_LOCUS7021</name>
</gene>
<sequence length="101" mass="11478">MFLISIIVINSVAQNRQNEINICVKKLQSQFDSEYTIKNSTITTNITEFCEKFTTGIIVRYGLIVMAIITFLLFLAGAVGKHAAQLEEEYPRYDHSTTVQE</sequence>
<organism evidence="1 2">
    <name type="scientific">Cetraspora pellucida</name>
    <dbReference type="NCBI Taxonomy" id="1433469"/>
    <lineage>
        <taxon>Eukaryota</taxon>
        <taxon>Fungi</taxon>
        <taxon>Fungi incertae sedis</taxon>
        <taxon>Mucoromycota</taxon>
        <taxon>Glomeromycotina</taxon>
        <taxon>Glomeromycetes</taxon>
        <taxon>Diversisporales</taxon>
        <taxon>Gigasporaceae</taxon>
        <taxon>Cetraspora</taxon>
    </lineage>
</organism>
<comment type="caution">
    <text evidence="1">The sequence shown here is derived from an EMBL/GenBank/DDBJ whole genome shotgun (WGS) entry which is preliminary data.</text>
</comment>
<proteinExistence type="predicted"/>
<dbReference type="EMBL" id="CAJVPW010008937">
    <property type="protein sequence ID" value="CAG8598558.1"/>
    <property type="molecule type" value="Genomic_DNA"/>
</dbReference>